<sequence>MAGASLVRLYMIPPAKSFTHLLCAALQPARYRWLKKCSFLRRSFFPLSFSLHPDRIPTMDTFLQFLLSHPGVKYGGAVLLAYMALVRHLRYKRLNALLKKYPDPTIPLRNYDIAREVAANVSEYEFPFLNVVSLEFALFKTYAIPSISKILAATNEFKSDCLRRADDTVFILLEVTERHARDVRRTMIDGKPDEKEQLNDERRAELAMERLNFLHGHYNIKQGDYLYTLALFILEPPSFVGRFDWRPLSDLEKNALLAQWTHNGKAMGIQNIPTSVAEIEQWALDYETKHAVFAPTNRVIADATIDLLLSLAPSFMHSLGRKVISCLLTDRLRTAFNMAPPPRGLTPIVEGILYARAAFIRNFMLPRRMPLVRTALRANEENKYVPQFHKYKPVYPDGYRIEDLGPAKFVGKCPVSLHASGKTPAPSRLDDFNMAESKVDYQLYLSESSKARKPSASMSLWPLSQTLDSPYQASRNGMLLNKTYRDFSTTMRDANSINISLKSGESLSIDPNVLSESLTYGPSDGIPQLNSWLKELQVIQHAPPREFTVTIGTGSQDLVTKALQMLISPGDNVLFESPGYVGVIAFLRHQPCNLVDVELDSHGVVPSKLREQLQNWPADKRKPKILYTVPVGGNPTGVSQTLERKKEIYAIAQEHDLLILEDDPYYYLQFGDKVPSYFSMDVDGRVLRFDSMSKILSSGLRVGWATGPAELINVMNLVTQTSNLQPSSIAQAITYTLVQSWGYQGFYEHTLKVAAFYKERCQLFCKYARQHLAGLASWVEPDAGMFVWFYLEGIEDSFDLILTKAVEKKVLLVPGIEFYCHPKESGPSQFVRASFSNVSEQDMDLGLQRLASLLQKGVAATSESTSHPMADSSFLTPPLSPKSMPMSSHTNMQHHHHQQPPSSPAGRSSTPTSSNGDLSPSSNSNGPLTQILVLYHKATSTFLLRQLASAYSVSLEALELLSRTNQDYGLDQSTNISTRRSFFILKQKLWILHATIFGAMLTDRSTAAASETTVGGASSTTSTARSLVHGARKRVSGSTAKDSPEKLVKDLWRRIVEDYGGLEGDVDGQVMVPFVLLCINQKLFALGRQIVEAYLATIPEGMLIHLETAAGVALAPAGPGSNGKDPLMTNYERLVELYLIHVLAKLAEWDYAAEFLQYNSVLSETSKKTYSKILDKLHQRSLRPKKKTVSTKQQHSSLDSSPKSSATSSAPSIASTSVSSPTLSSASTMGSPATSHALDEPRNPSGISAASSLTPTQSNQTASQSSSKKQSSSSISNGSSARTKVALNKRESASVVSASTVQGRFWILLQHYVDLVKSASSQMGSQQLMVIVGLVVFLGTLARNRERASRYWKAGMAKVMQTVKMGTTVTRLILASVAAEAPTANYAMAYTAVGEETLYIQGGTTDGGQSGINQFFSLDLTQRTWDTSSPPWKRLYVGKGVLSSPNAWEHSMTLSKDRKNLIVYDSTPAAPGISVFNLLNGTWLAKRALPSNPSVSDYYGLRSAVDPNTGIIYIPTGTKDNQTLAYDPESGFSSLLPNPTGSVMNSIITLYSVVWSTARNSLLLYGGRGITPNGIVPNPYFAELVPGPTSTWRTLSTTGQFPGAVERHCMVPAYGGTKMILFGGCTISRRSLGSIYILDMKTLSWTKGPDVDPSQNRSGMACAVAGDNFVVWGGEHFETSIVNLASTLIFNLRTNQWTTQFSLLEAPLSAGTGGDPPKPSDPNASSDPSFSRPKPSDEVDWAAIGGGIAGVVVEVVIIVIFTIRRRKNARADSSNNVLSPSSASKPQHESPGSQGLDDPESMSEYSVAHNTDFTPSLTDGGNGNMHTHSRESRRAPHAYMPQEPVARSPQRVLNNPQYTS</sequence>
<feature type="region of interest" description="Disordered" evidence="6">
    <location>
        <begin position="1708"/>
        <end position="1738"/>
    </location>
</feature>
<evidence type="ECO:0000256" key="4">
    <source>
        <dbReference type="ARBA" id="ARBA00022679"/>
    </source>
</evidence>
<keyword evidence="7" id="KW-0472">Membrane</keyword>
<organism evidence="10 11">
    <name type="scientific">Mortierella alpina</name>
    <name type="common">Oleaginous fungus</name>
    <name type="synonym">Mortierella renispora</name>
    <dbReference type="NCBI Taxonomy" id="64518"/>
    <lineage>
        <taxon>Eukaryota</taxon>
        <taxon>Fungi</taxon>
        <taxon>Fungi incertae sedis</taxon>
        <taxon>Mucoromycota</taxon>
        <taxon>Mortierellomycotina</taxon>
        <taxon>Mortierellomycetes</taxon>
        <taxon>Mortierellales</taxon>
        <taxon>Mortierellaceae</taxon>
        <taxon>Mortierella</taxon>
    </lineage>
</organism>
<dbReference type="FunFam" id="3.90.1150.10:FF:000166">
    <property type="entry name" value="Kynurenine/alpha-aminoadipate aminotransferase, mitochondrial"/>
    <property type="match status" value="1"/>
</dbReference>
<dbReference type="PANTHER" id="PTHR42790:SF19">
    <property type="entry name" value="KYNURENINE_ALPHA-AMINOADIPATE AMINOTRANSFERASE, MITOCHONDRIAL"/>
    <property type="match status" value="1"/>
</dbReference>
<feature type="domain" description="ER-bound oxygenase mpaB/mpaB'/Rubber oxygenase catalytic" evidence="9">
    <location>
        <begin position="153"/>
        <end position="345"/>
    </location>
</feature>
<keyword evidence="5" id="KW-0663">Pyridoxal phosphate</keyword>
<dbReference type="Pfam" id="PF09995">
    <property type="entry name" value="MPAB_Lcp_cat"/>
    <property type="match status" value="1"/>
</dbReference>
<keyword evidence="3" id="KW-0032">Aminotransferase</keyword>
<comment type="caution">
    <text evidence="10">The sequence shown here is derived from an EMBL/GenBank/DDBJ whole genome shotgun (WGS) entry which is preliminary data.</text>
</comment>
<dbReference type="GO" id="GO:0030170">
    <property type="term" value="F:pyridoxal phosphate binding"/>
    <property type="evidence" value="ECO:0007669"/>
    <property type="project" value="InterPro"/>
</dbReference>
<dbReference type="InterPro" id="IPR015421">
    <property type="entry name" value="PyrdxlP-dep_Trfase_major"/>
</dbReference>
<evidence type="ECO:0000256" key="7">
    <source>
        <dbReference type="SAM" id="Phobius"/>
    </source>
</evidence>
<dbReference type="CDD" id="cd00609">
    <property type="entry name" value="AAT_like"/>
    <property type="match status" value="1"/>
</dbReference>
<gene>
    <name evidence="10" type="ORF">KVV02_003343</name>
</gene>
<feature type="compositionally biased region" description="Low complexity" evidence="6">
    <location>
        <begin position="1256"/>
        <end position="1281"/>
    </location>
</feature>
<comment type="similarity">
    <text evidence="2">Belongs to the class-I pyridoxal-phosphate-dependent aminotransferase family.</text>
</comment>
<evidence type="ECO:0000256" key="5">
    <source>
        <dbReference type="ARBA" id="ARBA00022898"/>
    </source>
</evidence>
<comment type="cofactor">
    <cofactor evidence="1">
        <name>pyridoxal 5'-phosphate</name>
        <dbReference type="ChEBI" id="CHEBI:597326"/>
    </cofactor>
</comment>
<feature type="compositionally biased region" description="Low complexity" evidence="6">
    <location>
        <begin position="911"/>
        <end position="924"/>
    </location>
</feature>
<feature type="compositionally biased region" description="Polar residues" evidence="6">
    <location>
        <begin position="1245"/>
        <end position="1255"/>
    </location>
</feature>
<evidence type="ECO:0000256" key="2">
    <source>
        <dbReference type="ARBA" id="ARBA00007441"/>
    </source>
</evidence>
<dbReference type="GO" id="GO:1901605">
    <property type="term" value="P:alpha-amino acid metabolic process"/>
    <property type="evidence" value="ECO:0007669"/>
    <property type="project" value="TreeGrafter"/>
</dbReference>
<accession>A0A9P8A398</accession>
<evidence type="ECO:0000259" key="8">
    <source>
        <dbReference type="Pfam" id="PF00155"/>
    </source>
</evidence>
<dbReference type="InterPro" id="IPR004839">
    <property type="entry name" value="Aminotransferase_I/II_large"/>
</dbReference>
<dbReference type="SUPFAM" id="SSF117281">
    <property type="entry name" value="Kelch motif"/>
    <property type="match status" value="1"/>
</dbReference>
<feature type="region of interest" description="Disordered" evidence="6">
    <location>
        <begin position="1770"/>
        <end position="1860"/>
    </location>
</feature>
<evidence type="ECO:0000256" key="6">
    <source>
        <dbReference type="SAM" id="MobiDB-lite"/>
    </source>
</evidence>
<keyword evidence="7" id="KW-1133">Transmembrane helix</keyword>
<evidence type="ECO:0008006" key="12">
    <source>
        <dbReference type="Google" id="ProtNLM"/>
    </source>
</evidence>
<dbReference type="Pfam" id="PF00155">
    <property type="entry name" value="Aminotran_1_2"/>
    <property type="match status" value="1"/>
</dbReference>
<dbReference type="InterPro" id="IPR018713">
    <property type="entry name" value="MPAB/Lcp_cat_dom"/>
</dbReference>
<feature type="region of interest" description="Disordered" evidence="6">
    <location>
        <begin position="861"/>
        <end position="924"/>
    </location>
</feature>
<evidence type="ECO:0000256" key="3">
    <source>
        <dbReference type="ARBA" id="ARBA00022576"/>
    </source>
</evidence>
<dbReference type="SUPFAM" id="SSF50965">
    <property type="entry name" value="Galactose oxidase, central domain"/>
    <property type="match status" value="1"/>
</dbReference>
<dbReference type="PANTHER" id="PTHR42790">
    <property type="entry name" value="AMINOTRANSFERASE"/>
    <property type="match status" value="1"/>
</dbReference>
<feature type="compositionally biased region" description="Polar residues" evidence="6">
    <location>
        <begin position="1808"/>
        <end position="1819"/>
    </location>
</feature>
<feature type="compositionally biased region" description="Polar residues" evidence="6">
    <location>
        <begin position="1851"/>
        <end position="1860"/>
    </location>
</feature>
<evidence type="ECO:0000256" key="1">
    <source>
        <dbReference type="ARBA" id="ARBA00001933"/>
    </source>
</evidence>
<keyword evidence="7" id="KW-0812">Transmembrane</keyword>
<evidence type="ECO:0000313" key="10">
    <source>
        <dbReference type="EMBL" id="KAG9323523.1"/>
    </source>
</evidence>
<proteinExistence type="inferred from homology"/>
<keyword evidence="4" id="KW-0808">Transferase</keyword>
<dbReference type="Proteomes" id="UP000717515">
    <property type="component" value="Unassembled WGS sequence"/>
</dbReference>
<dbReference type="Gene3D" id="2.120.10.80">
    <property type="entry name" value="Kelch-type beta propeller"/>
    <property type="match status" value="2"/>
</dbReference>
<protein>
    <recommendedName>
        <fullName evidence="12">Aminotransferase class I/classII domain-containing protein</fullName>
    </recommendedName>
</protein>
<feature type="domain" description="Aminotransferase class I/classII large" evidence="8">
    <location>
        <begin position="518"/>
        <end position="850"/>
    </location>
</feature>
<dbReference type="InterPro" id="IPR015915">
    <property type="entry name" value="Kelch-typ_b-propeller"/>
</dbReference>
<dbReference type="InterPro" id="IPR011043">
    <property type="entry name" value="Gal_Oxase/kelch_b-propeller"/>
</dbReference>
<dbReference type="InterPro" id="IPR050859">
    <property type="entry name" value="Class-I_PLP-dep_aminotransf"/>
</dbReference>
<feature type="region of interest" description="Disordered" evidence="6">
    <location>
        <begin position="1181"/>
        <end position="1289"/>
    </location>
</feature>
<feature type="compositionally biased region" description="Low complexity" evidence="6">
    <location>
        <begin position="1773"/>
        <end position="1784"/>
    </location>
</feature>
<feature type="transmembrane region" description="Helical" evidence="7">
    <location>
        <begin position="1741"/>
        <end position="1763"/>
    </location>
</feature>
<dbReference type="EMBL" id="JAIFTL010000097">
    <property type="protein sequence ID" value="KAG9323523.1"/>
    <property type="molecule type" value="Genomic_DNA"/>
</dbReference>
<dbReference type="SUPFAM" id="SSF53383">
    <property type="entry name" value="PLP-dependent transferases"/>
    <property type="match status" value="1"/>
</dbReference>
<evidence type="ECO:0000313" key="11">
    <source>
        <dbReference type="Proteomes" id="UP000717515"/>
    </source>
</evidence>
<dbReference type="Gene3D" id="3.40.640.10">
    <property type="entry name" value="Type I PLP-dependent aspartate aminotransferase-like (Major domain)"/>
    <property type="match status" value="1"/>
</dbReference>
<dbReference type="InterPro" id="IPR015424">
    <property type="entry name" value="PyrdxlP-dep_Trfase"/>
</dbReference>
<feature type="compositionally biased region" description="Low complexity" evidence="6">
    <location>
        <begin position="1196"/>
        <end position="1228"/>
    </location>
</feature>
<reference evidence="10" key="1">
    <citation type="submission" date="2021-07" db="EMBL/GenBank/DDBJ databases">
        <title>Draft genome of Mortierella alpina, strain LL118, isolated from an aspen leaf litter sample.</title>
        <authorList>
            <person name="Yang S."/>
            <person name="Vinatzer B.A."/>
        </authorList>
    </citation>
    <scope>NUCLEOTIDE SEQUENCE</scope>
    <source>
        <strain evidence="10">LL118</strain>
    </source>
</reference>
<dbReference type="GO" id="GO:0008483">
    <property type="term" value="F:transaminase activity"/>
    <property type="evidence" value="ECO:0007669"/>
    <property type="project" value="UniProtKB-KW"/>
</dbReference>
<evidence type="ECO:0000259" key="9">
    <source>
        <dbReference type="Pfam" id="PF09995"/>
    </source>
</evidence>
<dbReference type="Pfam" id="PF24681">
    <property type="entry name" value="Kelch_KLHDC2_KLHL20_DRC7"/>
    <property type="match status" value="1"/>
</dbReference>
<name>A0A9P8A398_MORAP</name>
<dbReference type="GO" id="GO:0016491">
    <property type="term" value="F:oxidoreductase activity"/>
    <property type="evidence" value="ECO:0007669"/>
    <property type="project" value="InterPro"/>
</dbReference>